<dbReference type="CDD" id="cd00088">
    <property type="entry name" value="HPT"/>
    <property type="match status" value="4"/>
</dbReference>
<feature type="modified residue" description="4-aspartylphosphate" evidence="8">
    <location>
        <position position="2103"/>
    </location>
</feature>
<keyword evidence="4" id="KW-0808">Transferase</keyword>
<name>A0A844GRN0_9CHRO</name>
<evidence type="ECO:0000256" key="9">
    <source>
        <dbReference type="SAM" id="Coils"/>
    </source>
</evidence>
<dbReference type="SMART" id="SM01231">
    <property type="entry name" value="H-kinase_dim"/>
    <property type="match status" value="1"/>
</dbReference>
<dbReference type="SUPFAM" id="SSF55874">
    <property type="entry name" value="ATPase domain of HSP90 chaperone/DNA topoisomerase II/histidine kinase"/>
    <property type="match status" value="1"/>
</dbReference>
<dbReference type="SUPFAM" id="SSF47384">
    <property type="entry name" value="Homodimeric domain of signal transducing histidine kinase"/>
    <property type="match status" value="1"/>
</dbReference>
<evidence type="ECO:0000256" key="2">
    <source>
        <dbReference type="ARBA" id="ARBA00012438"/>
    </source>
</evidence>
<dbReference type="GO" id="GO:0006935">
    <property type="term" value="P:chemotaxis"/>
    <property type="evidence" value="ECO:0007669"/>
    <property type="project" value="InterPro"/>
</dbReference>
<evidence type="ECO:0000256" key="6">
    <source>
        <dbReference type="ARBA" id="ARBA00023012"/>
    </source>
</evidence>
<dbReference type="GO" id="GO:0000155">
    <property type="term" value="F:phosphorelay sensor kinase activity"/>
    <property type="evidence" value="ECO:0007669"/>
    <property type="project" value="InterPro"/>
</dbReference>
<keyword evidence="5" id="KW-0418">Kinase</keyword>
<feature type="coiled-coil region" evidence="9">
    <location>
        <begin position="1552"/>
        <end position="1586"/>
    </location>
</feature>
<dbReference type="Gene3D" id="1.10.287.560">
    <property type="entry name" value="Histidine kinase CheA-like, homodimeric domain"/>
    <property type="match status" value="1"/>
</dbReference>
<dbReference type="InterPro" id="IPR005467">
    <property type="entry name" value="His_kinase_dom"/>
</dbReference>
<dbReference type="CDD" id="cd16916">
    <property type="entry name" value="HATPase_CheA-like"/>
    <property type="match status" value="1"/>
</dbReference>
<organism evidence="15 16">
    <name type="scientific">Cyanobacterium aponinum 0216</name>
    <dbReference type="NCBI Taxonomy" id="2676140"/>
    <lineage>
        <taxon>Bacteria</taxon>
        <taxon>Bacillati</taxon>
        <taxon>Cyanobacteriota</taxon>
        <taxon>Cyanophyceae</taxon>
        <taxon>Oscillatoriophycideae</taxon>
        <taxon>Chroococcales</taxon>
        <taxon>Geminocystaceae</taxon>
        <taxon>Cyanobacterium</taxon>
    </lineage>
</organism>
<dbReference type="SMART" id="SM00448">
    <property type="entry name" value="REC"/>
    <property type="match status" value="1"/>
</dbReference>
<evidence type="ECO:0000259" key="13">
    <source>
        <dbReference type="PROSITE" id="PS50851"/>
    </source>
</evidence>
<evidence type="ECO:0000256" key="1">
    <source>
        <dbReference type="ARBA" id="ARBA00000085"/>
    </source>
</evidence>
<dbReference type="SUPFAM" id="SSF47226">
    <property type="entry name" value="Histidine-containing phosphotransfer domain, HPT domain"/>
    <property type="match status" value="4"/>
</dbReference>
<evidence type="ECO:0000256" key="3">
    <source>
        <dbReference type="ARBA" id="ARBA00022553"/>
    </source>
</evidence>
<dbReference type="InterPro" id="IPR003594">
    <property type="entry name" value="HATPase_dom"/>
</dbReference>
<feature type="domain" description="HPt" evidence="14">
    <location>
        <begin position="659"/>
        <end position="769"/>
    </location>
</feature>
<comment type="caution">
    <text evidence="15">The sequence shown here is derived from an EMBL/GenBank/DDBJ whole genome shotgun (WGS) entry which is preliminary data.</text>
</comment>
<dbReference type="PROSITE" id="PS50110">
    <property type="entry name" value="RESPONSE_REGULATORY"/>
    <property type="match status" value="1"/>
</dbReference>
<dbReference type="Pfam" id="PF00072">
    <property type="entry name" value="Response_reg"/>
    <property type="match status" value="1"/>
</dbReference>
<dbReference type="InterPro" id="IPR051315">
    <property type="entry name" value="Bact_Chemotaxis_CheA"/>
</dbReference>
<feature type="modified residue" description="Phosphohistidine" evidence="7">
    <location>
        <position position="705"/>
    </location>
</feature>
<feature type="domain" description="CheW-like" evidence="13">
    <location>
        <begin position="1875"/>
        <end position="2024"/>
    </location>
</feature>
<feature type="domain" description="HPt" evidence="14">
    <location>
        <begin position="937"/>
        <end position="1040"/>
    </location>
</feature>
<dbReference type="InterPro" id="IPR036641">
    <property type="entry name" value="HPT_dom_sf"/>
</dbReference>
<feature type="domain" description="Histidine kinase" evidence="11">
    <location>
        <begin position="1666"/>
        <end position="1873"/>
    </location>
</feature>
<feature type="modified residue" description="Phosphohistidine" evidence="7">
    <location>
        <position position="46"/>
    </location>
</feature>
<dbReference type="Gene3D" id="3.30.565.10">
    <property type="entry name" value="Histidine kinase-like ATPase, C-terminal domain"/>
    <property type="match status" value="1"/>
</dbReference>
<reference evidence="15 16" key="1">
    <citation type="submission" date="2019-11" db="EMBL/GenBank/DDBJ databases">
        <title>Isolation of a new High Light Tolerant Cyanobacteria.</title>
        <authorList>
            <person name="Dobson Z."/>
            <person name="Vaughn N."/>
            <person name="Vaughn M."/>
            <person name="Fromme P."/>
            <person name="Mazor Y."/>
        </authorList>
    </citation>
    <scope>NUCLEOTIDE SEQUENCE [LARGE SCALE GENOMIC DNA]</scope>
    <source>
        <strain evidence="15 16">0216</strain>
    </source>
</reference>
<dbReference type="Proteomes" id="UP000437131">
    <property type="component" value="Unassembled WGS sequence"/>
</dbReference>
<feature type="modified residue" description="Phosphohistidine" evidence="7">
    <location>
        <position position="983"/>
    </location>
</feature>
<protein>
    <recommendedName>
        <fullName evidence="2">histidine kinase</fullName>
        <ecNumber evidence="2">2.7.13.3</ecNumber>
    </recommendedName>
</protein>
<dbReference type="InterPro" id="IPR037006">
    <property type="entry name" value="CheA-like_homodim_sf"/>
</dbReference>
<dbReference type="InterPro" id="IPR036890">
    <property type="entry name" value="HATPase_C_sf"/>
</dbReference>
<feature type="compositionally biased region" description="Basic and acidic residues" evidence="10">
    <location>
        <begin position="1436"/>
        <end position="1445"/>
    </location>
</feature>
<feature type="domain" description="HPt" evidence="14">
    <location>
        <begin position="278"/>
        <end position="381"/>
    </location>
</feature>
<dbReference type="InterPro" id="IPR004358">
    <property type="entry name" value="Sig_transdc_His_kin-like_C"/>
</dbReference>
<dbReference type="GO" id="GO:0005737">
    <property type="term" value="C:cytoplasm"/>
    <property type="evidence" value="ECO:0007669"/>
    <property type="project" value="InterPro"/>
</dbReference>
<accession>A0A844GRN0</accession>
<dbReference type="SUPFAM" id="SSF52172">
    <property type="entry name" value="CheY-like"/>
    <property type="match status" value="1"/>
</dbReference>
<dbReference type="PRINTS" id="PR00344">
    <property type="entry name" value="BCTRLSENSOR"/>
</dbReference>
<dbReference type="SUPFAM" id="SSF50341">
    <property type="entry name" value="CheW-like"/>
    <property type="match status" value="1"/>
</dbReference>
<dbReference type="PROSITE" id="PS50109">
    <property type="entry name" value="HIS_KIN"/>
    <property type="match status" value="1"/>
</dbReference>
<dbReference type="Gene3D" id="3.40.50.2300">
    <property type="match status" value="1"/>
</dbReference>
<evidence type="ECO:0000256" key="10">
    <source>
        <dbReference type="SAM" id="MobiDB-lite"/>
    </source>
</evidence>
<evidence type="ECO:0000259" key="12">
    <source>
        <dbReference type="PROSITE" id="PS50110"/>
    </source>
</evidence>
<evidence type="ECO:0000256" key="8">
    <source>
        <dbReference type="PROSITE-ProRule" id="PRU00169"/>
    </source>
</evidence>
<dbReference type="SMART" id="SM00073">
    <property type="entry name" value="HPT"/>
    <property type="match status" value="4"/>
</dbReference>
<dbReference type="Pfam" id="PF01584">
    <property type="entry name" value="CheW"/>
    <property type="match status" value="1"/>
</dbReference>
<dbReference type="Gene3D" id="1.20.120.160">
    <property type="entry name" value="HPT domain"/>
    <property type="match status" value="4"/>
</dbReference>
<evidence type="ECO:0000256" key="5">
    <source>
        <dbReference type="ARBA" id="ARBA00022777"/>
    </source>
</evidence>
<dbReference type="InterPro" id="IPR011006">
    <property type="entry name" value="CheY-like_superfamily"/>
</dbReference>
<evidence type="ECO:0000313" key="15">
    <source>
        <dbReference type="EMBL" id="MTF37731.1"/>
    </source>
</evidence>
<keyword evidence="6" id="KW-0902">Two-component regulatory system</keyword>
<dbReference type="Gene3D" id="2.30.30.40">
    <property type="entry name" value="SH3 Domains"/>
    <property type="match status" value="1"/>
</dbReference>
<dbReference type="PROSITE" id="PS50851">
    <property type="entry name" value="CHEW"/>
    <property type="match status" value="1"/>
</dbReference>
<dbReference type="Pfam" id="PF02518">
    <property type="entry name" value="HATPase_c"/>
    <property type="match status" value="1"/>
</dbReference>
<sequence>MNSLNQAYQLFIDEVPELLQEIENGLLNLNHDRSVPVIHGMMRAAHSLKGGAASVGLQGIKNIAHRLEDYLKALYNEDLIIDTELENLFLEAFDSLAVPLKQQLETGDFDRTSAQNKAEEVWQKLDAKLGNAIQQVEDYLPSSEDLGIDIVASMFEVDIAQEIRRLKGLVASPESFNPSQELRESLEILQGLGEVVNLPGFSLIVSMAQQALEKHPDKTIIIAGLLVQDLEESREIVLGGDRISGGNPCSNLLALAEDNQAQVEAKVLHKIAQTQQNTVSVEDPVYQFFMAEVPDLLHEIETGLLSLKEDKSINNINNIMRYAHSLKGGAASVGLDDIKDMAHKLEDYIKALFDESVIVDDELETLFLSGFDCLKNALDEQKKDGNYSLQWQDEAEAVWQQLENKLGDIDNRDYLPSSADLGVDIVESLFEIDIARIIEQLQENLETCTNEELKISVTPVLEVLIGFSEIGNMKGLKSIVDTTFAALAGNPHQTQQIVKYLINDLIQARDDVLSGSSTQGGKPSPELEKLAHNAREGVGELVEGDNLFHPDSENGEDSSLLDFADLASEINSNFDQEGEENIFDVSLDSQEFNFTPESDDKEESTDLSGLIEESETEDIFANFSDESSNQEENYPDLDIFMDNIFGEENQEEDSVSSQQKELQAQSYKFFMEEAVELIALIDNNLETVFQTRDINDINEVARAAHSLKGGSRSAGLEEIGMIALRVEKSLKALFNENIPLDEERKIYLRDIYQTLRQAIVARMENQEFDEKSAMDRVNAQWEMFEAEYGEEIAKSEEFLPSSSDLGIDIATSIFEVDVPEGIANLQQALDSGNPTDLQDTLLMQIEVFSGFGEMLGLPGFTAICETANKALNNNPNQIISITQAFIDNLREAHHLVIEGDRISGGEPSIDLLFLAGEAPITSSEEISTSGNESKEKPVDTSDQAYGFFIEEAPELLQTIETGLLNLREERTTAKIHEMMRAAHSIKGGAASVGLEAIKTIAHELEDIFKVLYNPDIDIDTDLESWLLEGFDCLQNALTTQMETGTYQPQESLEEASQIWAKIRTKLGVYLDRADDYIPSSSDLGVDIVQSMFEVDVEQELQRLKNVLENPSSQPLGGELRATLEVFCGFGEMLNLPGFAEIAQLGLQAAETNPDHILTIINVIIRDAEKARDEVLGGDRIRGGEPSEELKRLAQGESNLEAEDNIFFLDNSEDATEDEPSLNEVFGEVLSTPEEIFPAIDKDTQTTNPPLEDVFQLDFDPSQLEALDQGIADNEEEETPNLEEIFASEFSEEEINLLANASELALENDKNNTIPSLDDVFVADDSGLVNTPEESEDSPLPLDDVFANPDFSLIEADEEAEEEDILSLSEIFSNVELPPENTPVAVEPIEEATPSEEIISQDQNAVNNQSEDIVALPPEDEESSHISTTDQDSADEEEKHPIEAKTPKQTHKQTIINLSPEEREVFLSAKGENIEQTIQSINDIYEKLPGLKSQEQIKGTSKKEKSSSKKTPITPTSTAKSGTPSPKSNLTIRVDLDRLERMNNLMGELSINRNGLSLQNNKLQNAVKELIERFANFRQLANNLRDLSDKMLVSPEKFAPRGQVNNNFSLASLTSEDDDLSLHSAFDALEMDRYDNLYNITQGLIEQMIQLEEAVDDIGLFASQSGQTVENQRQMLNRLRDELMWARMLPLGEILNRFPRVLRDLSVKYNKKVNLKLSGTSVLVDKAALEKLYDPLVHLIRNAFDHGIETPELRKQRNKPDVGTIEVKAYHQGNQTVIEIRDDGGGLNLQKIGQKAVEKQLITSEQLAVITKENLLDLIFEPGFSTASAVTEISGRGVGLDIVRSQLRSLKGTISVDSEPNVGTTFILRLPLTLTIDKLLVLSAGVHFYALPSDNIVEIIVPEDRQIKVSGNKRFLHYESKVVPIYPLMDLLEYRCYLPNTASTSQSLDILPTPEEWGKPLLLINLGQELFAMEVDHLVSEQELVIKPFGKALTAPSYTYGCTILGDGTLIPVINTTILLANYLQVSSGGNVAPRRVASSADNMVHSQSFQVSSVLVIDDSAAMRRTLALSLEKAGYRVVQAKDGKDAIEQLQQGLNVNLIICDIEMPNMNGFEFLGQRRRHPEFNKVPVAMLTSRSNDKHRKLATHLGANAYFTKPYIEQKFLESIRNLIEGQKSAVTA</sequence>
<dbReference type="SMART" id="SM00387">
    <property type="entry name" value="HATPase_c"/>
    <property type="match status" value="1"/>
</dbReference>
<comment type="catalytic activity">
    <reaction evidence="1">
        <text>ATP + protein L-histidine = ADP + protein N-phospho-L-histidine.</text>
        <dbReference type="EC" id="2.7.13.3"/>
    </reaction>
</comment>
<dbReference type="InterPro" id="IPR036061">
    <property type="entry name" value="CheW-like_dom_sf"/>
</dbReference>
<dbReference type="InterPro" id="IPR008207">
    <property type="entry name" value="Sig_transdc_His_kin_Hpt_dom"/>
</dbReference>
<dbReference type="InterPro" id="IPR036097">
    <property type="entry name" value="HisK_dim/P_sf"/>
</dbReference>
<feature type="domain" description="HPt" evidence="14">
    <location>
        <begin position="1"/>
        <end position="103"/>
    </location>
</feature>
<feature type="region of interest" description="Disordered" evidence="10">
    <location>
        <begin position="1415"/>
        <end position="1455"/>
    </location>
</feature>
<keyword evidence="9" id="KW-0175">Coiled coil</keyword>
<dbReference type="FunFam" id="3.30.565.10:FF:000016">
    <property type="entry name" value="Chemotaxis protein CheA, putative"/>
    <property type="match status" value="1"/>
</dbReference>
<dbReference type="EMBL" id="WMIA01000002">
    <property type="protein sequence ID" value="MTF37731.1"/>
    <property type="molecule type" value="Genomic_DNA"/>
</dbReference>
<dbReference type="SMART" id="SM00260">
    <property type="entry name" value="CheW"/>
    <property type="match status" value="1"/>
</dbReference>
<evidence type="ECO:0000256" key="7">
    <source>
        <dbReference type="PROSITE-ProRule" id="PRU00110"/>
    </source>
</evidence>
<dbReference type="PROSITE" id="PS50894">
    <property type="entry name" value="HPT"/>
    <property type="match status" value="4"/>
</dbReference>
<dbReference type="InterPro" id="IPR002545">
    <property type="entry name" value="CheW-lke_dom"/>
</dbReference>
<feature type="compositionally biased region" description="Low complexity" evidence="10">
    <location>
        <begin position="1508"/>
        <end position="1520"/>
    </location>
</feature>
<feature type="region of interest" description="Disordered" evidence="10">
    <location>
        <begin position="593"/>
        <end position="613"/>
    </location>
</feature>
<evidence type="ECO:0000256" key="4">
    <source>
        <dbReference type="ARBA" id="ARBA00022679"/>
    </source>
</evidence>
<feature type="domain" description="Response regulatory" evidence="12">
    <location>
        <begin position="2053"/>
        <end position="2170"/>
    </location>
</feature>
<gene>
    <name evidence="15" type="ORF">GGC33_02130</name>
</gene>
<keyword evidence="3 8" id="KW-0597">Phosphoprotein</keyword>
<dbReference type="PANTHER" id="PTHR43395:SF1">
    <property type="entry name" value="CHEMOTAXIS PROTEIN CHEA"/>
    <property type="match status" value="1"/>
</dbReference>
<dbReference type="Pfam" id="PF01627">
    <property type="entry name" value="Hpt"/>
    <property type="match status" value="4"/>
</dbReference>
<dbReference type="InterPro" id="IPR004105">
    <property type="entry name" value="CheA-like_dim"/>
</dbReference>
<dbReference type="EC" id="2.7.13.3" evidence="2"/>
<feature type="modified residue" description="Phosphohistidine" evidence="7">
    <location>
        <position position="324"/>
    </location>
</feature>
<evidence type="ECO:0000259" key="14">
    <source>
        <dbReference type="PROSITE" id="PS50894"/>
    </source>
</evidence>
<evidence type="ECO:0000313" key="16">
    <source>
        <dbReference type="Proteomes" id="UP000437131"/>
    </source>
</evidence>
<dbReference type="PANTHER" id="PTHR43395">
    <property type="entry name" value="SENSOR HISTIDINE KINASE CHEA"/>
    <property type="match status" value="1"/>
</dbReference>
<evidence type="ECO:0000259" key="11">
    <source>
        <dbReference type="PROSITE" id="PS50109"/>
    </source>
</evidence>
<dbReference type="InterPro" id="IPR001789">
    <property type="entry name" value="Sig_transdc_resp-reg_receiver"/>
</dbReference>
<dbReference type="Pfam" id="PF02895">
    <property type="entry name" value="H-kinase_dim"/>
    <property type="match status" value="1"/>
</dbReference>
<feature type="region of interest" description="Disordered" evidence="10">
    <location>
        <begin position="1491"/>
        <end position="1528"/>
    </location>
</feature>
<proteinExistence type="predicted"/>
<dbReference type="RefSeq" id="WP_155082592.1">
    <property type="nucleotide sequence ID" value="NZ_WMIA01000002.1"/>
</dbReference>